<dbReference type="PANTHER" id="PTHR11533">
    <property type="entry name" value="PROTEASE M1 ZINC METALLOPROTEASE"/>
    <property type="match status" value="1"/>
</dbReference>
<dbReference type="Pfam" id="PF11838">
    <property type="entry name" value="ERAP1_C"/>
    <property type="match status" value="1"/>
</dbReference>
<protein>
    <recommendedName>
        <fullName evidence="3">ERAP1-like C-terminal domain-containing protein</fullName>
    </recommendedName>
</protein>
<dbReference type="GO" id="GO:0042277">
    <property type="term" value="F:peptide binding"/>
    <property type="evidence" value="ECO:0007669"/>
    <property type="project" value="TreeGrafter"/>
</dbReference>
<dbReference type="InterPro" id="IPR024571">
    <property type="entry name" value="ERAP1-like_C_dom"/>
</dbReference>
<dbReference type="GO" id="GO:0070006">
    <property type="term" value="F:metalloaminopeptidase activity"/>
    <property type="evidence" value="ECO:0007669"/>
    <property type="project" value="TreeGrafter"/>
</dbReference>
<dbReference type="PANTHER" id="PTHR11533:SF299">
    <property type="entry name" value="AMINOPEPTIDASE"/>
    <property type="match status" value="1"/>
</dbReference>
<dbReference type="GO" id="GO:0005737">
    <property type="term" value="C:cytoplasm"/>
    <property type="evidence" value="ECO:0007669"/>
    <property type="project" value="TreeGrafter"/>
</dbReference>
<dbReference type="EMBL" id="KN591177">
    <property type="protein sequence ID" value="KHJ81326.1"/>
    <property type="molecule type" value="Genomic_DNA"/>
</dbReference>
<dbReference type="GO" id="GO:0006508">
    <property type="term" value="P:proteolysis"/>
    <property type="evidence" value="ECO:0007669"/>
    <property type="project" value="TreeGrafter"/>
</dbReference>
<organism evidence="4 5">
    <name type="scientific">Oesophagostomum dentatum</name>
    <name type="common">Nodular worm</name>
    <dbReference type="NCBI Taxonomy" id="61180"/>
    <lineage>
        <taxon>Eukaryota</taxon>
        <taxon>Metazoa</taxon>
        <taxon>Ecdysozoa</taxon>
        <taxon>Nematoda</taxon>
        <taxon>Chromadorea</taxon>
        <taxon>Rhabditida</taxon>
        <taxon>Rhabditina</taxon>
        <taxon>Rhabditomorpha</taxon>
        <taxon>Strongyloidea</taxon>
        <taxon>Strongylidae</taxon>
        <taxon>Oesophagostomum</taxon>
    </lineage>
</organism>
<feature type="region of interest" description="Disordered" evidence="2">
    <location>
        <begin position="188"/>
        <end position="224"/>
    </location>
</feature>
<dbReference type="OrthoDB" id="10031169at2759"/>
<dbReference type="InterPro" id="IPR050344">
    <property type="entry name" value="Peptidase_M1_aminopeptidases"/>
</dbReference>
<accession>A0A0B1SBQ5</accession>
<comment type="similarity">
    <text evidence="1">Belongs to the peptidase M1 family.</text>
</comment>
<evidence type="ECO:0000256" key="1">
    <source>
        <dbReference type="ARBA" id="ARBA00010136"/>
    </source>
</evidence>
<evidence type="ECO:0000313" key="5">
    <source>
        <dbReference type="Proteomes" id="UP000053660"/>
    </source>
</evidence>
<evidence type="ECO:0000259" key="3">
    <source>
        <dbReference type="Pfam" id="PF11838"/>
    </source>
</evidence>
<dbReference type="GO" id="GO:0016020">
    <property type="term" value="C:membrane"/>
    <property type="evidence" value="ECO:0007669"/>
    <property type="project" value="TreeGrafter"/>
</dbReference>
<reference evidence="4 5" key="1">
    <citation type="submission" date="2014-03" db="EMBL/GenBank/DDBJ databases">
        <title>Draft genome of the hookworm Oesophagostomum dentatum.</title>
        <authorList>
            <person name="Mitreva M."/>
        </authorList>
    </citation>
    <scope>NUCLEOTIDE SEQUENCE [LARGE SCALE GENOMIC DNA]</scope>
    <source>
        <strain evidence="4 5">OD-Hann</strain>
    </source>
</reference>
<sequence length="224" mass="25484">MRKDLAEFYCHLSPEDCSKKLETQFENNFLTACQEGDFASDCSKVNPFIRPWVYCTGVAEGGHMEFERIYKLYTKEVNAAEKKRLLEALTCSRDPRNLRRLLHEVVHSEKSAIPKADVQSLVESMNSQPVGAEIVSDFVLDNWKDLVERFSLDKATLSDIVRNSVRLDSERDVKQAIRAIYRRSQINDSWTASPETATGKSQESSTMAKNEQKDDEGPPQLTSL</sequence>
<dbReference type="Proteomes" id="UP000053660">
    <property type="component" value="Unassembled WGS sequence"/>
</dbReference>
<gene>
    <name evidence="4" type="ORF">OESDEN_18988</name>
</gene>
<evidence type="ECO:0000256" key="2">
    <source>
        <dbReference type="SAM" id="MobiDB-lite"/>
    </source>
</evidence>
<dbReference type="GO" id="GO:0005615">
    <property type="term" value="C:extracellular space"/>
    <property type="evidence" value="ECO:0007669"/>
    <property type="project" value="TreeGrafter"/>
</dbReference>
<feature type="compositionally biased region" description="Polar residues" evidence="2">
    <location>
        <begin position="188"/>
        <end position="209"/>
    </location>
</feature>
<dbReference type="GO" id="GO:0008270">
    <property type="term" value="F:zinc ion binding"/>
    <property type="evidence" value="ECO:0007669"/>
    <property type="project" value="TreeGrafter"/>
</dbReference>
<evidence type="ECO:0000313" key="4">
    <source>
        <dbReference type="EMBL" id="KHJ81326.1"/>
    </source>
</evidence>
<dbReference type="Gene3D" id="1.25.50.20">
    <property type="match status" value="1"/>
</dbReference>
<dbReference type="AlphaFoldDB" id="A0A0B1SBQ5"/>
<keyword evidence="5" id="KW-1185">Reference proteome</keyword>
<proteinExistence type="inferred from homology"/>
<feature type="domain" description="ERAP1-like C-terminal" evidence="3">
    <location>
        <begin position="2"/>
        <end position="179"/>
    </location>
</feature>
<name>A0A0B1SBQ5_OESDE</name>
<dbReference type="GO" id="GO:0043171">
    <property type="term" value="P:peptide catabolic process"/>
    <property type="evidence" value="ECO:0007669"/>
    <property type="project" value="TreeGrafter"/>
</dbReference>